<evidence type="ECO:0000313" key="2">
    <source>
        <dbReference type="Proteomes" id="UP001207830"/>
    </source>
</evidence>
<gene>
    <name evidence="1" type="ORF">NQF78_11430</name>
</gene>
<dbReference type="RefSeq" id="WP_123462921.1">
    <property type="nucleotide sequence ID" value="NZ_CP077087.1"/>
</dbReference>
<comment type="caution">
    <text evidence="1">The sequence shown here is derived from an EMBL/GenBank/DDBJ whole genome shotgun (WGS) entry which is preliminary data.</text>
</comment>
<protein>
    <submittedName>
        <fullName evidence="1">Uncharacterized protein</fullName>
    </submittedName>
</protein>
<dbReference type="Proteomes" id="UP001207830">
    <property type="component" value="Unassembled WGS sequence"/>
</dbReference>
<proteinExistence type="predicted"/>
<dbReference type="EMBL" id="JANIGP010000006">
    <property type="protein sequence ID" value="MCY0108928.1"/>
    <property type="molecule type" value="Genomic_DNA"/>
</dbReference>
<organism evidence="1 2">
    <name type="scientific">Pseudomonas monsensis</name>
    <dbReference type="NCBI Taxonomy" id="2745509"/>
    <lineage>
        <taxon>Bacteria</taxon>
        <taxon>Pseudomonadati</taxon>
        <taxon>Pseudomonadota</taxon>
        <taxon>Gammaproteobacteria</taxon>
        <taxon>Pseudomonadales</taxon>
        <taxon>Pseudomonadaceae</taxon>
        <taxon>Pseudomonas</taxon>
    </lineage>
</organism>
<keyword evidence="2" id="KW-1185">Reference proteome</keyword>
<accession>A0ABT3YUQ4</accession>
<evidence type="ECO:0000313" key="1">
    <source>
        <dbReference type="EMBL" id="MCY0108928.1"/>
    </source>
</evidence>
<sequence>MAFNSVWLGYDGYPSLVQAYLNSPWSAAARAMRGANADFTLVNYATFFFTVPNPFNGGIPGPFIITQPSAACHSEKQVWIAIRGVQSLNRFSIPNWMVGQGNAAGLARLTPAQAQALDGTVIHAVYTERQPCGTCSPFLNDILLDNTPVFWHFPYPSQETSKHKHDDNDIVVNGLMAMSRDKTYGQSMKDHTREGRVEGNKDLRSAMKYIGKQQAGQYPTLMATMVNMDTSD</sequence>
<name>A0ABT3YUQ4_9PSED</name>
<reference evidence="1 2" key="1">
    <citation type="submission" date="2022-07" db="EMBL/GenBank/DDBJ databases">
        <title>Characterization of plant growth promoting rhizobacteria (PGPR) for use as bioinoculants in agriculture.</title>
        <authorList>
            <person name="Hassen A.I."/>
            <person name="Pierneef R."/>
        </authorList>
    </citation>
    <scope>NUCLEOTIDE SEQUENCE [LARGE SCALE GENOMIC DNA]</scope>
    <source>
        <strain evidence="1 2">SARCC-3054</strain>
    </source>
</reference>